<evidence type="ECO:0000256" key="1">
    <source>
        <dbReference type="ARBA" id="ARBA00022737"/>
    </source>
</evidence>
<evidence type="ECO:0000313" key="3">
    <source>
        <dbReference type="EMBL" id="PQQ14720.1"/>
    </source>
</evidence>
<proteinExistence type="predicted"/>
<gene>
    <name evidence="3" type="ORF">Pyn_31014</name>
</gene>
<dbReference type="InterPro" id="IPR002885">
    <property type="entry name" value="PPR_rpt"/>
</dbReference>
<dbReference type="OrthoDB" id="9990610at2759"/>
<dbReference type="GO" id="GO:0003723">
    <property type="term" value="F:RNA binding"/>
    <property type="evidence" value="ECO:0007669"/>
    <property type="project" value="InterPro"/>
</dbReference>
<dbReference type="Gene3D" id="1.25.40.10">
    <property type="entry name" value="Tetratricopeptide repeat domain"/>
    <property type="match status" value="1"/>
</dbReference>
<organism evidence="3 4">
    <name type="scientific">Prunus yedoensis var. nudiflora</name>
    <dbReference type="NCBI Taxonomy" id="2094558"/>
    <lineage>
        <taxon>Eukaryota</taxon>
        <taxon>Viridiplantae</taxon>
        <taxon>Streptophyta</taxon>
        <taxon>Embryophyta</taxon>
        <taxon>Tracheophyta</taxon>
        <taxon>Spermatophyta</taxon>
        <taxon>Magnoliopsida</taxon>
        <taxon>eudicotyledons</taxon>
        <taxon>Gunneridae</taxon>
        <taxon>Pentapetalae</taxon>
        <taxon>rosids</taxon>
        <taxon>fabids</taxon>
        <taxon>Rosales</taxon>
        <taxon>Rosaceae</taxon>
        <taxon>Amygdaloideae</taxon>
        <taxon>Amygdaleae</taxon>
        <taxon>Prunus</taxon>
    </lineage>
</organism>
<accession>A0A314Z7Q9</accession>
<keyword evidence="4" id="KW-1185">Reference proteome</keyword>
<dbReference type="Proteomes" id="UP000250321">
    <property type="component" value="Unassembled WGS sequence"/>
</dbReference>
<dbReference type="AlphaFoldDB" id="A0A314Z7Q9"/>
<comment type="caution">
    <text evidence="3">The sequence shown here is derived from an EMBL/GenBank/DDBJ whole genome shotgun (WGS) entry which is preliminary data.</text>
</comment>
<sequence>MECDLKALRMSPAFRSRLLPICQRPTSSVQLHNKLSLSSRSLLLSVKLKPLSCAALEAFDLNPISDLALSNVPNSETQLHEVRVNNGSSTNEEMVGSNVKTRPRVFDSKKRLIRYSGMLRTCVLQGSLNEGKAIHGQLHAEAVKLGFFSDVFVGSALVGLYAKCGEMELADTVLFCMPEQNVVSWNALLNGYAQEGDGKQVLKLFAE</sequence>
<reference evidence="3 4" key="1">
    <citation type="submission" date="2018-02" db="EMBL/GenBank/DDBJ databases">
        <title>Draft genome of wild Prunus yedoensis var. nudiflora.</title>
        <authorList>
            <person name="Baek S."/>
            <person name="Kim J.-H."/>
            <person name="Choi K."/>
            <person name="Kim G.-B."/>
            <person name="Cho A."/>
            <person name="Jang H."/>
            <person name="Shin C.-H."/>
            <person name="Yu H.-J."/>
            <person name="Mun J.-H."/>
        </authorList>
    </citation>
    <scope>NUCLEOTIDE SEQUENCE [LARGE SCALE GENOMIC DNA]</scope>
    <source>
        <strain evidence="4">cv. Jeju island</strain>
        <tissue evidence="3">Leaf</tissue>
    </source>
</reference>
<dbReference type="PROSITE" id="PS51375">
    <property type="entry name" value="PPR"/>
    <property type="match status" value="1"/>
</dbReference>
<name>A0A314Z7Q9_PRUYE</name>
<dbReference type="PANTHER" id="PTHR47926">
    <property type="entry name" value="PENTATRICOPEPTIDE REPEAT-CONTAINING PROTEIN"/>
    <property type="match status" value="1"/>
</dbReference>
<dbReference type="GO" id="GO:0009451">
    <property type="term" value="P:RNA modification"/>
    <property type="evidence" value="ECO:0007669"/>
    <property type="project" value="InterPro"/>
</dbReference>
<feature type="repeat" description="PPR" evidence="2">
    <location>
        <begin position="181"/>
        <end position="207"/>
    </location>
</feature>
<dbReference type="NCBIfam" id="TIGR00756">
    <property type="entry name" value="PPR"/>
    <property type="match status" value="1"/>
</dbReference>
<dbReference type="InterPro" id="IPR046960">
    <property type="entry name" value="PPR_At4g14850-like_plant"/>
</dbReference>
<evidence type="ECO:0000313" key="4">
    <source>
        <dbReference type="Proteomes" id="UP000250321"/>
    </source>
</evidence>
<dbReference type="EMBL" id="PJQY01000251">
    <property type="protein sequence ID" value="PQQ14720.1"/>
    <property type="molecule type" value="Genomic_DNA"/>
</dbReference>
<evidence type="ECO:0000256" key="2">
    <source>
        <dbReference type="PROSITE-ProRule" id="PRU00708"/>
    </source>
</evidence>
<dbReference type="InterPro" id="IPR011990">
    <property type="entry name" value="TPR-like_helical_dom_sf"/>
</dbReference>
<dbReference type="Pfam" id="PF01535">
    <property type="entry name" value="PPR"/>
    <property type="match status" value="2"/>
</dbReference>
<dbReference type="STRING" id="2094558.A0A314Z7Q9"/>
<keyword evidence="1" id="KW-0677">Repeat</keyword>
<protein>
    <submittedName>
        <fullName evidence="3">Pentatricopeptide repeat-containing protein</fullName>
    </submittedName>
</protein>